<dbReference type="AlphaFoldDB" id="A0A4S4NKR7"/>
<dbReference type="OrthoDB" id="1494380at2"/>
<evidence type="ECO:0000313" key="3">
    <source>
        <dbReference type="Proteomes" id="UP000308528"/>
    </source>
</evidence>
<evidence type="ECO:0000313" key="2">
    <source>
        <dbReference type="EMBL" id="THH40419.1"/>
    </source>
</evidence>
<protein>
    <recommendedName>
        <fullName evidence="1">Copper-binding protein MbnP-like domain-containing protein</fullName>
    </recommendedName>
</protein>
<keyword evidence="3" id="KW-1185">Reference proteome</keyword>
<comment type="caution">
    <text evidence="2">The sequence shown here is derived from an EMBL/GenBank/DDBJ whole genome shotgun (WGS) entry which is preliminary data.</text>
</comment>
<evidence type="ECO:0000259" key="1">
    <source>
        <dbReference type="Pfam" id="PF20243"/>
    </source>
</evidence>
<dbReference type="InterPro" id="IPR046863">
    <property type="entry name" value="MbnP-like_dom"/>
</dbReference>
<dbReference type="PROSITE" id="PS51257">
    <property type="entry name" value="PROKAR_LIPOPROTEIN"/>
    <property type="match status" value="1"/>
</dbReference>
<dbReference type="Pfam" id="PF20243">
    <property type="entry name" value="MbnP"/>
    <property type="match status" value="1"/>
</dbReference>
<name>A0A4S4NKR7_9BACT</name>
<proteinExistence type="predicted"/>
<dbReference type="Proteomes" id="UP000308528">
    <property type="component" value="Unassembled WGS sequence"/>
</dbReference>
<dbReference type="RefSeq" id="WP_136457664.1">
    <property type="nucleotide sequence ID" value="NZ_SRSF01000002.1"/>
</dbReference>
<feature type="domain" description="Copper-binding protein MbnP-like" evidence="1">
    <location>
        <begin position="47"/>
        <end position="245"/>
    </location>
</feature>
<dbReference type="EMBL" id="SRSF01000002">
    <property type="protein sequence ID" value="THH40419.1"/>
    <property type="molecule type" value="Genomic_DNA"/>
</dbReference>
<accession>A0A4S4NKR7</accession>
<organism evidence="2 3">
    <name type="scientific">Neolewinella litorea</name>
    <dbReference type="NCBI Taxonomy" id="2562452"/>
    <lineage>
        <taxon>Bacteria</taxon>
        <taxon>Pseudomonadati</taxon>
        <taxon>Bacteroidota</taxon>
        <taxon>Saprospiria</taxon>
        <taxon>Saprospirales</taxon>
        <taxon>Lewinellaceae</taxon>
        <taxon>Neolewinella</taxon>
    </lineage>
</organism>
<sequence length="270" mass="28806">MRLLLAAGLACLLSACYEERVGCLDPDAANYELRADVACPDCCTYPQLSIRIRPTWEDTTIVIGQTYTDGAGNPFQIVRFRYYLGDLVLLSSEGDLPTPVRPVEVRVLNGTDTLTSVVNGNYLLASAATATTMVGALQIGAASVNGLGGTYGLPDRYRPVVPASAPSGDALRTQPGRLNFRDGRGYVQARLEYTLEPGGDTLSVSSFGSQPFVLDFGQDLEPLRGFNLRIDLDARLADLLGDIDLAADSASVAADLNQPVDFLIPVGLSQ</sequence>
<gene>
    <name evidence="2" type="ORF">E4021_06700</name>
</gene>
<reference evidence="2 3" key="1">
    <citation type="submission" date="2019-04" db="EMBL/GenBank/DDBJ databases">
        <title>Lewinella litorea sp. nov., isolated from a marine sand.</title>
        <authorList>
            <person name="Yoon J.-H."/>
        </authorList>
    </citation>
    <scope>NUCLEOTIDE SEQUENCE [LARGE SCALE GENOMIC DNA]</scope>
    <source>
        <strain evidence="2 3">HSMS-39</strain>
    </source>
</reference>